<dbReference type="EnsemblPlants" id="MELO3C033018.2.1">
    <property type="protein sequence ID" value="MELO3C033018.2.1"/>
    <property type="gene ID" value="MELO3C033018.2"/>
</dbReference>
<name>A0A9I9EG56_CUCME</name>
<sequence>MATARNVQTHLYPPVILCKKTNIVNLAMLIPRQVLGPDPKVAEVVLWSMIGFSLLATLYLSPYLPTTPSFIL</sequence>
<organism evidence="2">
    <name type="scientific">Cucumis melo</name>
    <name type="common">Muskmelon</name>
    <dbReference type="NCBI Taxonomy" id="3656"/>
    <lineage>
        <taxon>Eukaryota</taxon>
        <taxon>Viridiplantae</taxon>
        <taxon>Streptophyta</taxon>
        <taxon>Embryophyta</taxon>
        <taxon>Tracheophyta</taxon>
        <taxon>Spermatophyta</taxon>
        <taxon>Magnoliopsida</taxon>
        <taxon>eudicotyledons</taxon>
        <taxon>Gunneridae</taxon>
        <taxon>Pentapetalae</taxon>
        <taxon>rosids</taxon>
        <taxon>fabids</taxon>
        <taxon>Cucurbitales</taxon>
        <taxon>Cucurbitaceae</taxon>
        <taxon>Benincaseae</taxon>
        <taxon>Cucumis</taxon>
    </lineage>
</organism>
<keyword evidence="1" id="KW-0812">Transmembrane</keyword>
<dbReference type="AlphaFoldDB" id="A0A9I9EG56"/>
<accession>A0A9I9EG56</accession>
<protein>
    <submittedName>
        <fullName evidence="2">Uncharacterized protein</fullName>
    </submittedName>
</protein>
<evidence type="ECO:0000313" key="2">
    <source>
        <dbReference type="EnsemblPlants" id="MELO3C033018.2.1"/>
    </source>
</evidence>
<proteinExistence type="predicted"/>
<dbReference type="Gramene" id="MELO3C033018.2.1">
    <property type="protein sequence ID" value="MELO3C033018.2.1"/>
    <property type="gene ID" value="MELO3C033018.2"/>
</dbReference>
<reference evidence="2" key="1">
    <citation type="submission" date="2023-03" db="UniProtKB">
        <authorList>
            <consortium name="EnsemblPlants"/>
        </authorList>
    </citation>
    <scope>IDENTIFICATION</scope>
</reference>
<keyword evidence="1" id="KW-0472">Membrane</keyword>
<evidence type="ECO:0000256" key="1">
    <source>
        <dbReference type="SAM" id="Phobius"/>
    </source>
</evidence>
<keyword evidence="1" id="KW-1133">Transmembrane helix</keyword>
<feature type="transmembrane region" description="Helical" evidence="1">
    <location>
        <begin position="44"/>
        <end position="64"/>
    </location>
</feature>